<evidence type="ECO:0000313" key="2">
    <source>
        <dbReference type="Proteomes" id="UP000499080"/>
    </source>
</evidence>
<protein>
    <submittedName>
        <fullName evidence="1">Uncharacterized protein</fullName>
    </submittedName>
</protein>
<organism evidence="1 2">
    <name type="scientific">Araneus ventricosus</name>
    <name type="common">Orbweaver spider</name>
    <name type="synonym">Epeira ventricosa</name>
    <dbReference type="NCBI Taxonomy" id="182803"/>
    <lineage>
        <taxon>Eukaryota</taxon>
        <taxon>Metazoa</taxon>
        <taxon>Ecdysozoa</taxon>
        <taxon>Arthropoda</taxon>
        <taxon>Chelicerata</taxon>
        <taxon>Arachnida</taxon>
        <taxon>Araneae</taxon>
        <taxon>Araneomorphae</taxon>
        <taxon>Entelegynae</taxon>
        <taxon>Araneoidea</taxon>
        <taxon>Araneidae</taxon>
        <taxon>Araneus</taxon>
    </lineage>
</organism>
<comment type="caution">
    <text evidence="1">The sequence shown here is derived from an EMBL/GenBank/DDBJ whole genome shotgun (WGS) entry which is preliminary data.</text>
</comment>
<sequence>MCRAPFGQGMTKEFDEPLKCANCSGDHAANWRQCSRFPKPAGSKNYRVKLIKTRIQNGNDTPSRTQPPPNSRKVTSDFSYAAISAGIEIAVLRILKRIVFLTTRFFTVLMAEFEMGLSKFTAEQIENSIKECGDGISLKEIHTHYLPLSSHGALGKKYSIND</sequence>
<accession>A0A4Y2M0X9</accession>
<name>A0A4Y2M0X9_ARAVE</name>
<dbReference type="EMBL" id="BGPR01006647">
    <property type="protein sequence ID" value="GBN20688.1"/>
    <property type="molecule type" value="Genomic_DNA"/>
</dbReference>
<reference evidence="1 2" key="1">
    <citation type="journal article" date="2019" name="Sci. Rep.">
        <title>Orb-weaving spider Araneus ventricosus genome elucidates the spidroin gene catalogue.</title>
        <authorList>
            <person name="Kono N."/>
            <person name="Nakamura H."/>
            <person name="Ohtoshi R."/>
            <person name="Moran D.A.P."/>
            <person name="Shinohara A."/>
            <person name="Yoshida Y."/>
            <person name="Fujiwara M."/>
            <person name="Mori M."/>
            <person name="Tomita M."/>
            <person name="Arakawa K."/>
        </authorList>
    </citation>
    <scope>NUCLEOTIDE SEQUENCE [LARGE SCALE GENOMIC DNA]</scope>
</reference>
<gene>
    <name evidence="1" type="ORF">AVEN_208264_1</name>
</gene>
<dbReference type="AlphaFoldDB" id="A0A4Y2M0X9"/>
<dbReference type="Proteomes" id="UP000499080">
    <property type="component" value="Unassembled WGS sequence"/>
</dbReference>
<proteinExistence type="predicted"/>
<keyword evidence="2" id="KW-1185">Reference proteome</keyword>
<evidence type="ECO:0000313" key="1">
    <source>
        <dbReference type="EMBL" id="GBN20688.1"/>
    </source>
</evidence>